<feature type="transmembrane region" description="Helical" evidence="6">
    <location>
        <begin position="16"/>
        <end position="42"/>
    </location>
</feature>
<organism evidence="7 8">
    <name type="scientific">Tanacetum coccineum</name>
    <dbReference type="NCBI Taxonomy" id="301880"/>
    <lineage>
        <taxon>Eukaryota</taxon>
        <taxon>Viridiplantae</taxon>
        <taxon>Streptophyta</taxon>
        <taxon>Embryophyta</taxon>
        <taxon>Tracheophyta</taxon>
        <taxon>Spermatophyta</taxon>
        <taxon>Magnoliopsida</taxon>
        <taxon>eudicotyledons</taxon>
        <taxon>Gunneridae</taxon>
        <taxon>Pentapetalae</taxon>
        <taxon>asterids</taxon>
        <taxon>campanulids</taxon>
        <taxon>Asterales</taxon>
        <taxon>Asteraceae</taxon>
        <taxon>Asteroideae</taxon>
        <taxon>Anthemideae</taxon>
        <taxon>Anthemidinae</taxon>
        <taxon>Tanacetum</taxon>
    </lineage>
</organism>
<accession>A0ABQ5CN12</accession>
<evidence type="ECO:0000256" key="6">
    <source>
        <dbReference type="RuleBase" id="RU367008"/>
    </source>
</evidence>
<evidence type="ECO:0000256" key="1">
    <source>
        <dbReference type="ARBA" id="ARBA00004141"/>
    </source>
</evidence>
<evidence type="ECO:0000256" key="4">
    <source>
        <dbReference type="ARBA" id="ARBA00022989"/>
    </source>
</evidence>
<reference evidence="7" key="2">
    <citation type="submission" date="2022-01" db="EMBL/GenBank/DDBJ databases">
        <authorList>
            <person name="Yamashiro T."/>
            <person name="Shiraishi A."/>
            <person name="Satake H."/>
            <person name="Nakayama K."/>
        </authorList>
    </citation>
    <scope>NUCLEOTIDE SEQUENCE</scope>
</reference>
<dbReference type="Proteomes" id="UP001151760">
    <property type="component" value="Unassembled WGS sequence"/>
</dbReference>
<gene>
    <name evidence="7" type="ORF">Tco_0908013</name>
</gene>
<reference evidence="7" key="1">
    <citation type="journal article" date="2022" name="Int. J. Mol. Sci.">
        <title>Draft Genome of Tanacetum Coccineum: Genomic Comparison of Closely Related Tanacetum-Family Plants.</title>
        <authorList>
            <person name="Yamashiro T."/>
            <person name="Shiraishi A."/>
            <person name="Nakayama K."/>
            <person name="Satake H."/>
        </authorList>
    </citation>
    <scope>NUCLEOTIDE SEQUENCE</scope>
</reference>
<dbReference type="InterPro" id="IPR007915">
    <property type="entry name" value="TMEM258/Ost5"/>
</dbReference>
<feature type="transmembrane region" description="Helical" evidence="6">
    <location>
        <begin position="54"/>
        <end position="78"/>
    </location>
</feature>
<evidence type="ECO:0000313" key="8">
    <source>
        <dbReference type="Proteomes" id="UP001151760"/>
    </source>
</evidence>
<evidence type="ECO:0000256" key="3">
    <source>
        <dbReference type="ARBA" id="ARBA00022692"/>
    </source>
</evidence>
<comment type="function">
    <text evidence="6">Subunit of the oligosaccharyl transferase (OST) complex that catalyzes the initial transfer of a defined glycan (Glc(3)Man(9)GlcNAc(2) in eukaryotes) from the lipid carrier dolichol-pyrophosphate to an asparagine residue within an Asn-X-Ser/Thr consensus motif in nascent polypeptide chains, the first step in protein N-glycosylation. N-glycosylation occurs cotranslationally and the complex associates with the Sec61 complex at the channel-forming translocon complex that mediates protein translocation across the endoplasmic reticulum (ER). All subunits are required for a maximal enzyme activity.</text>
</comment>
<name>A0ABQ5CN12_9ASTR</name>
<keyword evidence="5 6" id="KW-0472">Membrane</keyword>
<dbReference type="PANTHER" id="PTHR13636">
    <property type="entry name" value="TRANSMEMBRANE PROTEIN 258"/>
    <property type="match status" value="1"/>
</dbReference>
<evidence type="ECO:0000256" key="5">
    <source>
        <dbReference type="ARBA" id="ARBA00023136"/>
    </source>
</evidence>
<evidence type="ECO:0000313" key="7">
    <source>
        <dbReference type="EMBL" id="GJT27738.1"/>
    </source>
</evidence>
<keyword evidence="8" id="KW-1185">Reference proteome</keyword>
<protein>
    <recommendedName>
        <fullName evidence="6">Dolichyl-diphosphooligosaccharide-protein glycosyltransferase subunit OST5</fullName>
    </recommendedName>
</protein>
<keyword evidence="4 6" id="KW-1133">Transmembrane helix</keyword>
<dbReference type="EMBL" id="BQNB010014404">
    <property type="protein sequence ID" value="GJT27738.1"/>
    <property type="molecule type" value="Genomic_DNA"/>
</dbReference>
<sequence>MAQSAAKAISSPVPDVWYPTLAVFMLAFGLVITASFFIYEATSSRKSRSLAKELVTGAVASVFLGFGSLFLLLASGVYV</sequence>
<comment type="subcellular location">
    <subcellularLocation>
        <location evidence="1 6">Membrane</location>
        <topology evidence="1 6">Multi-pass membrane protein</topology>
    </subcellularLocation>
</comment>
<evidence type="ECO:0000256" key="2">
    <source>
        <dbReference type="ARBA" id="ARBA00009825"/>
    </source>
</evidence>
<proteinExistence type="inferred from homology"/>
<comment type="similarity">
    <text evidence="2 6">Belongs to the OST5 family.</text>
</comment>
<keyword evidence="3 6" id="KW-0812">Transmembrane</keyword>
<dbReference type="Pfam" id="PF05251">
    <property type="entry name" value="Ost5"/>
    <property type="match status" value="1"/>
</dbReference>
<comment type="subunit">
    <text evidence="6">Component of the oligosaccharyltransferase (OST) complex.</text>
</comment>
<comment type="caution">
    <text evidence="7">The sequence shown here is derived from an EMBL/GenBank/DDBJ whole genome shotgun (WGS) entry which is preliminary data.</text>
</comment>